<evidence type="ECO:0000256" key="2">
    <source>
        <dbReference type="SAM" id="Phobius"/>
    </source>
</evidence>
<dbReference type="GO" id="GO:0005778">
    <property type="term" value="C:peroxisomal membrane"/>
    <property type="evidence" value="ECO:0007669"/>
    <property type="project" value="InterPro"/>
</dbReference>
<keyword evidence="2" id="KW-0812">Transmembrane</keyword>
<dbReference type="GO" id="GO:0045046">
    <property type="term" value="P:protein import into peroxisome membrane"/>
    <property type="evidence" value="ECO:0007669"/>
    <property type="project" value="TreeGrafter"/>
</dbReference>
<reference evidence="3 4" key="1">
    <citation type="journal article" date="2015" name="Genome Biol. Evol.">
        <title>Phylogenomic analyses indicate that early fungi evolved digesting cell walls of algal ancestors of land plants.</title>
        <authorList>
            <person name="Chang Y."/>
            <person name="Wang S."/>
            <person name="Sekimoto S."/>
            <person name="Aerts A.L."/>
            <person name="Choi C."/>
            <person name="Clum A."/>
            <person name="LaButti K.M."/>
            <person name="Lindquist E.A."/>
            <person name="Yee Ngan C."/>
            <person name="Ohm R.A."/>
            <person name="Salamov A.A."/>
            <person name="Grigoriev I.V."/>
            <person name="Spatafora J.W."/>
            <person name="Berbee M.L."/>
        </authorList>
    </citation>
    <scope>NUCLEOTIDE SEQUENCE [LARGE SCALE GENOMIC DNA]</scope>
    <source>
        <strain evidence="3 4">NRRL 28638</strain>
    </source>
</reference>
<dbReference type="OrthoDB" id="45930at2759"/>
<keyword evidence="2" id="KW-0472">Membrane</keyword>
<keyword evidence="2" id="KW-1133">Transmembrane helix</keyword>
<name>A0A137PEA2_CONC2</name>
<protein>
    <submittedName>
        <fullName evidence="3">Peroxin-3</fullName>
    </submittedName>
</protein>
<sequence length="409" mass="47694">MIMIQRVVNFFYRRRRGFLYSAGLVAILYYALSYLKSKLLNYRSKANQSRIAKENLKKRFEQNQEDCLFTIATFLPHLSRQCLEIYDVESIISKLGQMRKGSTSPMTNSTGSLPGEESNPAEDPQKLTPEKSKVELWNEIKQLSFIRNFVAIHILSLISIFIHIQINMVGRLIYIESVIGESNEEVDQHNTSTPSNVSFETQKQYLSFSWWFVNRGWKSIGIKVQDILARELESISIRERLTYQQLWEIINQLRNKLEYEVFDQKHMILEALMPNDLAGEREVISQLEGRPVPDDYEINPNLRRLLDETKDFIECQDFDIVRLKVVDTLFSIFDTEVRNNIFNAQLSSENGEENIDMSLPLPKILPTLSKLLGPILEQHYNLYLKEVSKLKGLQAFSAIIYSSFQYYED</sequence>
<dbReference type="Pfam" id="PF04882">
    <property type="entry name" value="Peroxin-3"/>
    <property type="match status" value="1"/>
</dbReference>
<feature type="region of interest" description="Disordered" evidence="1">
    <location>
        <begin position="99"/>
        <end position="128"/>
    </location>
</feature>
<accession>A0A137PEA2</accession>
<evidence type="ECO:0000313" key="4">
    <source>
        <dbReference type="Proteomes" id="UP000070444"/>
    </source>
</evidence>
<dbReference type="PANTHER" id="PTHR28080">
    <property type="entry name" value="PEROXISOMAL BIOGENESIS FACTOR 3"/>
    <property type="match status" value="1"/>
</dbReference>
<feature type="compositionally biased region" description="Polar residues" evidence="1">
    <location>
        <begin position="100"/>
        <end position="112"/>
    </location>
</feature>
<evidence type="ECO:0000313" key="3">
    <source>
        <dbReference type="EMBL" id="KXN73317.1"/>
    </source>
</evidence>
<dbReference type="GO" id="GO:0030674">
    <property type="term" value="F:protein-macromolecule adaptor activity"/>
    <property type="evidence" value="ECO:0007669"/>
    <property type="project" value="TreeGrafter"/>
</dbReference>
<dbReference type="AlphaFoldDB" id="A0A137PEA2"/>
<keyword evidence="4" id="KW-1185">Reference proteome</keyword>
<dbReference type="Proteomes" id="UP000070444">
    <property type="component" value="Unassembled WGS sequence"/>
</dbReference>
<dbReference type="PANTHER" id="PTHR28080:SF1">
    <property type="entry name" value="PEROXISOMAL BIOGENESIS FACTOR 3"/>
    <property type="match status" value="1"/>
</dbReference>
<proteinExistence type="predicted"/>
<gene>
    <name evidence="3" type="ORF">CONCODRAFT_83621</name>
</gene>
<organism evidence="3 4">
    <name type="scientific">Conidiobolus coronatus (strain ATCC 28846 / CBS 209.66 / NRRL 28638)</name>
    <name type="common">Delacroixia coronata</name>
    <dbReference type="NCBI Taxonomy" id="796925"/>
    <lineage>
        <taxon>Eukaryota</taxon>
        <taxon>Fungi</taxon>
        <taxon>Fungi incertae sedis</taxon>
        <taxon>Zoopagomycota</taxon>
        <taxon>Entomophthoromycotina</taxon>
        <taxon>Entomophthoromycetes</taxon>
        <taxon>Entomophthorales</taxon>
        <taxon>Ancylistaceae</taxon>
        <taxon>Conidiobolus</taxon>
    </lineage>
</organism>
<dbReference type="EMBL" id="KQ964439">
    <property type="protein sequence ID" value="KXN73317.1"/>
    <property type="molecule type" value="Genomic_DNA"/>
</dbReference>
<feature type="transmembrane region" description="Helical" evidence="2">
    <location>
        <begin position="17"/>
        <end position="35"/>
    </location>
</feature>
<dbReference type="STRING" id="796925.A0A137PEA2"/>
<dbReference type="OMA" id="WLYKQQL"/>
<dbReference type="InterPro" id="IPR006966">
    <property type="entry name" value="Peroxin-3"/>
</dbReference>
<evidence type="ECO:0000256" key="1">
    <source>
        <dbReference type="SAM" id="MobiDB-lite"/>
    </source>
</evidence>